<name>A0AA39E191_VITRO</name>
<accession>A0AA39E191</accession>
<proteinExistence type="predicted"/>
<keyword evidence="2" id="KW-1185">Reference proteome</keyword>
<protein>
    <submittedName>
        <fullName evidence="1">Uncharacterized protein</fullName>
    </submittedName>
</protein>
<dbReference type="Gene3D" id="3.30.1490.40">
    <property type="match status" value="1"/>
</dbReference>
<gene>
    <name evidence="1" type="ORF">PVL29_003783</name>
</gene>
<comment type="caution">
    <text evidence="1">The sequence shown here is derived from an EMBL/GenBank/DDBJ whole genome shotgun (WGS) entry which is preliminary data.</text>
</comment>
<dbReference type="AlphaFoldDB" id="A0AA39E191"/>
<dbReference type="EMBL" id="JARBHA010000003">
    <property type="protein sequence ID" value="KAJ9705851.1"/>
    <property type="molecule type" value="Genomic_DNA"/>
</dbReference>
<sequence>MVDVESLLIEIYLIHHNQSKMRDDGYDKKSLRVASKKQMPFLLLLLSRWSKINASTLKYKVWKVGQSEEHAIPLNDAINLSNFTCKVREKLKSFYSRNLKMSLFSLSISLMCILL</sequence>
<evidence type="ECO:0000313" key="2">
    <source>
        <dbReference type="Proteomes" id="UP001168098"/>
    </source>
</evidence>
<reference evidence="1 2" key="1">
    <citation type="journal article" date="2023" name="BMC Biotechnol.">
        <title>Vitis rotundifolia cv Carlos genome sequencing.</title>
        <authorList>
            <person name="Huff M."/>
            <person name="Hulse-Kemp A."/>
            <person name="Scheffler B."/>
            <person name="Youngblood R."/>
            <person name="Simpson S."/>
            <person name="Babiker E."/>
            <person name="Staton M."/>
        </authorList>
    </citation>
    <scope>NUCLEOTIDE SEQUENCE [LARGE SCALE GENOMIC DNA]</scope>
    <source>
        <tissue evidence="1">Leaf</tissue>
    </source>
</reference>
<dbReference type="Proteomes" id="UP001168098">
    <property type="component" value="Unassembled WGS sequence"/>
</dbReference>
<organism evidence="1 2">
    <name type="scientific">Vitis rotundifolia</name>
    <name type="common">Muscadine grape</name>
    <dbReference type="NCBI Taxonomy" id="103349"/>
    <lineage>
        <taxon>Eukaryota</taxon>
        <taxon>Viridiplantae</taxon>
        <taxon>Streptophyta</taxon>
        <taxon>Embryophyta</taxon>
        <taxon>Tracheophyta</taxon>
        <taxon>Spermatophyta</taxon>
        <taxon>Magnoliopsida</taxon>
        <taxon>eudicotyledons</taxon>
        <taxon>Gunneridae</taxon>
        <taxon>Pentapetalae</taxon>
        <taxon>rosids</taxon>
        <taxon>Vitales</taxon>
        <taxon>Vitaceae</taxon>
        <taxon>Viteae</taxon>
        <taxon>Vitis</taxon>
    </lineage>
</organism>
<dbReference type="InterPro" id="IPR035445">
    <property type="entry name" value="GYF-like_dom_sf"/>
</dbReference>
<evidence type="ECO:0000313" key="1">
    <source>
        <dbReference type="EMBL" id="KAJ9705851.1"/>
    </source>
</evidence>